<evidence type="ECO:0000313" key="1">
    <source>
        <dbReference type="EMBL" id="TKW23044.1"/>
    </source>
</evidence>
<sequence>MQRKRRAWCAGRCITFAWTTTTLLLKPDIAMSCSPLRLRELGDLLSAGRPLGSYCWHLLWFGDSTAGASTSSSFSLLIVPSNQMPGFLSPLLSAFPPPWFPSLEGR</sequence>
<dbReference type="Gramene" id="TKW23044">
    <property type="protein sequence ID" value="TKW23044"/>
    <property type="gene ID" value="SEVIR_4G267800v2"/>
</dbReference>
<accession>A0A4U6V540</accession>
<dbReference type="EMBL" id="CM016555">
    <property type="protein sequence ID" value="TKW23044.1"/>
    <property type="molecule type" value="Genomic_DNA"/>
</dbReference>
<gene>
    <name evidence="1" type="ORF">SEVIR_4G267800v2</name>
</gene>
<name>A0A4U6V540_SETVI</name>
<protein>
    <submittedName>
        <fullName evidence="1">Uncharacterized protein</fullName>
    </submittedName>
</protein>
<organism evidence="1 2">
    <name type="scientific">Setaria viridis</name>
    <name type="common">Green bristlegrass</name>
    <name type="synonym">Setaria italica subsp. viridis</name>
    <dbReference type="NCBI Taxonomy" id="4556"/>
    <lineage>
        <taxon>Eukaryota</taxon>
        <taxon>Viridiplantae</taxon>
        <taxon>Streptophyta</taxon>
        <taxon>Embryophyta</taxon>
        <taxon>Tracheophyta</taxon>
        <taxon>Spermatophyta</taxon>
        <taxon>Magnoliopsida</taxon>
        <taxon>Liliopsida</taxon>
        <taxon>Poales</taxon>
        <taxon>Poaceae</taxon>
        <taxon>PACMAD clade</taxon>
        <taxon>Panicoideae</taxon>
        <taxon>Panicodae</taxon>
        <taxon>Paniceae</taxon>
        <taxon>Cenchrinae</taxon>
        <taxon>Setaria</taxon>
    </lineage>
</organism>
<proteinExistence type="predicted"/>
<dbReference type="Proteomes" id="UP000298652">
    <property type="component" value="Chromosome 4"/>
</dbReference>
<reference evidence="1" key="1">
    <citation type="submission" date="2019-03" db="EMBL/GenBank/DDBJ databases">
        <title>WGS assembly of Setaria viridis.</title>
        <authorList>
            <person name="Huang P."/>
            <person name="Jenkins J."/>
            <person name="Grimwood J."/>
            <person name="Barry K."/>
            <person name="Healey A."/>
            <person name="Mamidi S."/>
            <person name="Sreedasyam A."/>
            <person name="Shu S."/>
            <person name="Feldman M."/>
            <person name="Wu J."/>
            <person name="Yu Y."/>
            <person name="Chen C."/>
            <person name="Johnson J."/>
            <person name="Rokhsar D."/>
            <person name="Baxter I."/>
            <person name="Schmutz J."/>
            <person name="Brutnell T."/>
            <person name="Kellogg E."/>
        </authorList>
    </citation>
    <scope>NUCLEOTIDE SEQUENCE [LARGE SCALE GENOMIC DNA]</scope>
</reference>
<dbReference type="AlphaFoldDB" id="A0A4U6V540"/>
<keyword evidence="2" id="KW-1185">Reference proteome</keyword>
<evidence type="ECO:0000313" key="2">
    <source>
        <dbReference type="Proteomes" id="UP000298652"/>
    </source>
</evidence>